<organism evidence="2 3">
    <name type="scientific">Seonamhaeicola maritimus</name>
    <dbReference type="NCBI Taxonomy" id="2591822"/>
    <lineage>
        <taxon>Bacteria</taxon>
        <taxon>Pseudomonadati</taxon>
        <taxon>Bacteroidota</taxon>
        <taxon>Flavobacteriia</taxon>
        <taxon>Flavobacteriales</taxon>
        <taxon>Flavobacteriaceae</taxon>
    </lineage>
</organism>
<protein>
    <recommendedName>
        <fullName evidence="4">Fibronectin type-III domain-containing protein</fullName>
    </recommendedName>
</protein>
<dbReference type="InterPro" id="IPR036116">
    <property type="entry name" value="FN3_sf"/>
</dbReference>
<feature type="signal peptide" evidence="1">
    <location>
        <begin position="1"/>
        <end position="27"/>
    </location>
</feature>
<dbReference type="SUPFAM" id="SSF49265">
    <property type="entry name" value="Fibronectin type III"/>
    <property type="match status" value="1"/>
</dbReference>
<evidence type="ECO:0008006" key="4">
    <source>
        <dbReference type="Google" id="ProtNLM"/>
    </source>
</evidence>
<dbReference type="EMBL" id="VRKQ01000008">
    <property type="protein sequence ID" value="TXG39244.1"/>
    <property type="molecule type" value="Genomic_DNA"/>
</dbReference>
<dbReference type="AlphaFoldDB" id="A0A5C7GLT2"/>
<reference evidence="2 3" key="1">
    <citation type="submission" date="2019-08" db="EMBL/GenBank/DDBJ databases">
        <title>Seonamhaeicola sediminis sp. nov., isolated from marine sediment.</title>
        <authorList>
            <person name="Cao W.R."/>
        </authorList>
    </citation>
    <scope>NUCLEOTIDE SEQUENCE [LARGE SCALE GENOMIC DNA]</scope>
    <source>
        <strain evidence="2 3">1505</strain>
    </source>
</reference>
<feature type="chain" id="PRO_5022838477" description="Fibronectin type-III domain-containing protein" evidence="1">
    <location>
        <begin position="28"/>
        <end position="242"/>
    </location>
</feature>
<evidence type="ECO:0000313" key="2">
    <source>
        <dbReference type="EMBL" id="TXG39244.1"/>
    </source>
</evidence>
<comment type="caution">
    <text evidence="2">The sequence shown here is derived from an EMBL/GenBank/DDBJ whole genome shotgun (WGS) entry which is preliminary data.</text>
</comment>
<name>A0A5C7GLT2_9FLAO</name>
<dbReference type="Proteomes" id="UP000321080">
    <property type="component" value="Unassembled WGS sequence"/>
</dbReference>
<keyword evidence="1" id="KW-0732">Signal</keyword>
<evidence type="ECO:0000313" key="3">
    <source>
        <dbReference type="Proteomes" id="UP000321080"/>
    </source>
</evidence>
<dbReference type="InterPro" id="IPR013783">
    <property type="entry name" value="Ig-like_fold"/>
</dbReference>
<dbReference type="PROSITE" id="PS51257">
    <property type="entry name" value="PROKAR_LIPOPROTEIN"/>
    <property type="match status" value="1"/>
</dbReference>
<dbReference type="OrthoDB" id="789771at2"/>
<evidence type="ECO:0000256" key="1">
    <source>
        <dbReference type="SAM" id="SignalP"/>
    </source>
</evidence>
<keyword evidence="3" id="KW-1185">Reference proteome</keyword>
<dbReference type="Gene3D" id="2.60.40.10">
    <property type="entry name" value="Immunoglobulins"/>
    <property type="match status" value="1"/>
</dbReference>
<accession>A0A5C7GLT2</accession>
<sequence>MILNKYIKGGVLLVCILLLASCSGSSGGGSDDDGGVTPPDPILPPEAALLASPAKDEECNQGNIVSVTQSRVTFQWNASANTNSYTHILKNLDTDVSTEQNTASTSITLTIARNVPYSWHVVSKSNKTTTTAKSETWKFYNAGEGVENYAPFPAELVAPAMGSTVPSPVTLSWSGSDIDNDIASYDVYLDTANPPTTLHENTTNTSINNIALNADTVYYWRVVTTDESDSNSQSQVFEFRTE</sequence>
<dbReference type="RefSeq" id="WP_147766785.1">
    <property type="nucleotide sequence ID" value="NZ_VRKQ01000008.1"/>
</dbReference>
<proteinExistence type="predicted"/>
<gene>
    <name evidence="2" type="ORF">FUA22_05040</name>
</gene>